<dbReference type="InterPro" id="IPR056493">
    <property type="entry name" value="HVO_0513_N"/>
</dbReference>
<reference evidence="5 6" key="1">
    <citation type="submission" date="2021-06" db="EMBL/GenBank/DDBJ databases">
        <title>Halomicroarcula sp. a new haloarchaeum isolated from saline soil.</title>
        <authorList>
            <person name="Duran-Viseras A."/>
            <person name="Sanchez-Porro C."/>
            <person name="Ventosa A."/>
        </authorList>
    </citation>
    <scope>NUCLEOTIDE SEQUENCE [LARGE SCALE GENOMIC DNA]</scope>
    <source>
        <strain evidence="5 6">F13</strain>
    </source>
</reference>
<evidence type="ECO:0000256" key="2">
    <source>
        <dbReference type="ARBA" id="ARBA00023163"/>
    </source>
</evidence>
<evidence type="ECO:0000313" key="6">
    <source>
        <dbReference type="Proteomes" id="UP001430377"/>
    </source>
</evidence>
<gene>
    <name evidence="5" type="ORF">EGH21_14775</name>
</gene>
<dbReference type="Pfam" id="PF04967">
    <property type="entry name" value="HTH_10"/>
    <property type="match status" value="1"/>
</dbReference>
<accession>A0AAW4PSY3</accession>
<keyword evidence="6" id="KW-1185">Reference proteome</keyword>
<keyword evidence="2" id="KW-0804">Transcription</keyword>
<protein>
    <submittedName>
        <fullName evidence="5">Helix-turn-helix domain-containing protein</fullName>
    </submittedName>
</protein>
<comment type="caution">
    <text evidence="5">The sequence shown here is derived from an EMBL/GenBank/DDBJ whole genome shotgun (WGS) entry which is preliminary data.</text>
</comment>
<dbReference type="PANTHER" id="PTHR34236">
    <property type="entry name" value="DIMETHYL SULFOXIDE REDUCTASE TRANSCRIPTIONAL ACTIVATOR"/>
    <property type="match status" value="1"/>
</dbReference>
<name>A0AAW4PSY3_9EURY</name>
<dbReference type="RefSeq" id="WP_220619250.1">
    <property type="nucleotide sequence ID" value="NZ_RKLR01000006.1"/>
</dbReference>
<dbReference type="EMBL" id="RKLR01000006">
    <property type="protein sequence ID" value="MBX0324291.1"/>
    <property type="molecule type" value="Genomic_DNA"/>
</dbReference>
<evidence type="ECO:0000256" key="1">
    <source>
        <dbReference type="ARBA" id="ARBA00023015"/>
    </source>
</evidence>
<feature type="domain" description="HTH bat-type" evidence="3">
    <location>
        <begin position="155"/>
        <end position="202"/>
    </location>
</feature>
<evidence type="ECO:0000313" key="5">
    <source>
        <dbReference type="EMBL" id="MBX0324291.1"/>
    </source>
</evidence>
<dbReference type="Proteomes" id="UP001430377">
    <property type="component" value="Unassembled WGS sequence"/>
</dbReference>
<dbReference type="InterPro" id="IPR007050">
    <property type="entry name" value="HTH_bacterioopsin"/>
</dbReference>
<dbReference type="PANTHER" id="PTHR34236:SF1">
    <property type="entry name" value="DIMETHYL SULFOXIDE REDUCTASE TRANSCRIPTIONAL ACTIVATOR"/>
    <property type="match status" value="1"/>
</dbReference>
<proteinExistence type="predicted"/>
<evidence type="ECO:0000259" key="3">
    <source>
        <dbReference type="Pfam" id="PF04967"/>
    </source>
</evidence>
<sequence>MKQTTFRVDYPADLRHPMHARIMETTDVSRAELLMWGPTAEVTTLCWYDGPKSDVRTILDAVEPVTTSLVTSVEGTYAFVEQRAFEFDDSVMAVVADASVVFLPPVVFEASGTVEFEAVGDASGLSRLYDDLRALGDVTIAQVSAFDRVRSNARLTSRQRAALEAAHSVGYYEVPRTGSVEDIADELDCAHSTAGELLRRAEAAALVPYAR</sequence>
<organism evidence="5 6">
    <name type="scientific">Haloarcula rubra</name>
    <dbReference type="NCBI Taxonomy" id="2487747"/>
    <lineage>
        <taxon>Archaea</taxon>
        <taxon>Methanobacteriati</taxon>
        <taxon>Methanobacteriota</taxon>
        <taxon>Stenosarchaea group</taxon>
        <taxon>Halobacteria</taxon>
        <taxon>Halobacteriales</taxon>
        <taxon>Haloarculaceae</taxon>
        <taxon>Haloarcula</taxon>
    </lineage>
</organism>
<dbReference type="AlphaFoldDB" id="A0AAW4PSY3"/>
<dbReference type="Pfam" id="PF24278">
    <property type="entry name" value="HVO_0513_N"/>
    <property type="match status" value="1"/>
</dbReference>
<feature type="domain" description="HVO-0513-like N-terminal" evidence="4">
    <location>
        <begin position="16"/>
        <end position="144"/>
    </location>
</feature>
<evidence type="ECO:0000259" key="4">
    <source>
        <dbReference type="Pfam" id="PF24278"/>
    </source>
</evidence>
<keyword evidence="1" id="KW-0805">Transcription regulation</keyword>